<evidence type="ECO:0000313" key="3">
    <source>
        <dbReference type="Proteomes" id="UP000230233"/>
    </source>
</evidence>
<organism evidence="2 3">
    <name type="scientific">Caenorhabditis nigoni</name>
    <dbReference type="NCBI Taxonomy" id="1611254"/>
    <lineage>
        <taxon>Eukaryota</taxon>
        <taxon>Metazoa</taxon>
        <taxon>Ecdysozoa</taxon>
        <taxon>Nematoda</taxon>
        <taxon>Chromadorea</taxon>
        <taxon>Rhabditida</taxon>
        <taxon>Rhabditina</taxon>
        <taxon>Rhabditomorpha</taxon>
        <taxon>Rhabditoidea</taxon>
        <taxon>Rhabditidae</taxon>
        <taxon>Peloderinae</taxon>
        <taxon>Caenorhabditis</taxon>
    </lineage>
</organism>
<keyword evidence="1" id="KW-0732">Signal</keyword>
<name>A0A2G5VP71_9PELO</name>
<keyword evidence="3" id="KW-1185">Reference proteome</keyword>
<accession>A0A2G5VP71</accession>
<feature type="signal peptide" evidence="1">
    <location>
        <begin position="1"/>
        <end position="18"/>
    </location>
</feature>
<feature type="chain" id="PRO_5013747744" description="INSulin related" evidence="1">
    <location>
        <begin position="19"/>
        <end position="99"/>
    </location>
</feature>
<evidence type="ECO:0008006" key="4">
    <source>
        <dbReference type="Google" id="ProtNLM"/>
    </source>
</evidence>
<comment type="caution">
    <text evidence="2">The sequence shown here is derived from an EMBL/GenBank/DDBJ whole genome shotgun (WGS) entry which is preliminary data.</text>
</comment>
<dbReference type="EMBL" id="PDUG01000001">
    <property type="protein sequence ID" value="PIC53568.1"/>
    <property type="molecule type" value="Genomic_DNA"/>
</dbReference>
<reference evidence="3" key="1">
    <citation type="submission" date="2017-10" db="EMBL/GenBank/DDBJ databases">
        <title>Rapid genome shrinkage in a self-fertile nematode reveals novel sperm competition proteins.</title>
        <authorList>
            <person name="Yin D."/>
            <person name="Schwarz E.M."/>
            <person name="Thomas C.G."/>
            <person name="Felde R.L."/>
            <person name="Korf I.F."/>
            <person name="Cutter A.D."/>
            <person name="Schartner C.M."/>
            <person name="Ralston E.J."/>
            <person name="Meyer B.J."/>
            <person name="Haag E.S."/>
        </authorList>
    </citation>
    <scope>NUCLEOTIDE SEQUENCE [LARGE SCALE GENOMIC DNA]</scope>
    <source>
        <strain evidence="3">JU1422</strain>
    </source>
</reference>
<proteinExistence type="predicted"/>
<protein>
    <recommendedName>
        <fullName evidence="4">INSulin related</fullName>
    </recommendedName>
</protein>
<evidence type="ECO:0000256" key="1">
    <source>
        <dbReference type="SAM" id="SignalP"/>
    </source>
</evidence>
<dbReference type="Proteomes" id="UP000230233">
    <property type="component" value="Chromosome I"/>
</dbReference>
<sequence length="99" mass="11340">MKFLLLFLLTTFVFGTFGLPTAPTNLKDFPKIERNCQGLNRRILQICGTNCKEDLPKLYCKKGQIDEEHLKQICCPNASKNDHASDFPMFDHGKEVNLH</sequence>
<dbReference type="AlphaFoldDB" id="A0A2G5VP71"/>
<evidence type="ECO:0000313" key="2">
    <source>
        <dbReference type="EMBL" id="PIC53568.1"/>
    </source>
</evidence>
<gene>
    <name evidence="2" type="primary">Cni-ins-27</name>
    <name evidence="2" type="synonym">Cnig_chr_I.g3220</name>
    <name evidence="2" type="ORF">B9Z55_003220</name>
</gene>